<feature type="active site" evidence="12">
    <location>
        <position position="272"/>
    </location>
</feature>
<dbReference type="InterPro" id="IPR004821">
    <property type="entry name" value="Cyt_trans-like"/>
</dbReference>
<evidence type="ECO:0000259" key="13">
    <source>
        <dbReference type="Pfam" id="PF00294"/>
    </source>
</evidence>
<dbReference type="Gene3D" id="3.40.1190.20">
    <property type="match status" value="1"/>
</dbReference>
<evidence type="ECO:0000256" key="1">
    <source>
        <dbReference type="ARBA" id="ARBA00002319"/>
    </source>
</evidence>
<dbReference type="PANTHER" id="PTHR46969">
    <property type="entry name" value="BIFUNCTIONAL PROTEIN HLDE"/>
    <property type="match status" value="1"/>
</dbReference>
<evidence type="ECO:0000256" key="6">
    <source>
        <dbReference type="ARBA" id="ARBA00022741"/>
    </source>
</evidence>
<dbReference type="EC" id="2.7.7.70" evidence="12"/>
<feature type="binding site" evidence="12">
    <location>
        <begin position="203"/>
        <end position="206"/>
    </location>
    <ligand>
        <name>ATP</name>
        <dbReference type="ChEBI" id="CHEBI:30616"/>
    </ligand>
</feature>
<dbReference type="InterPro" id="IPR011913">
    <property type="entry name" value="RfaE_dom_I"/>
</dbReference>
<keyword evidence="15" id="KW-0614">Plasmid</keyword>
<comment type="pathway">
    <text evidence="12">Nucleotide-sugar biosynthesis; ADP-L-glycero-beta-D-manno-heptose biosynthesis; ADP-L-glycero-beta-D-manno-heptose from D-glycero-beta-D-manno-heptose 7-phosphate: step 1/4.</text>
</comment>
<evidence type="ECO:0000256" key="10">
    <source>
        <dbReference type="ARBA" id="ARBA00023277"/>
    </source>
</evidence>
<dbReference type="RefSeq" id="WP_137143734.1">
    <property type="nucleotide sequence ID" value="NZ_CP032350.1"/>
</dbReference>
<comment type="catalytic activity">
    <reaction evidence="11 12">
        <text>D-glycero-beta-D-manno-heptose 1-phosphate + ATP + H(+) = ADP-D-glycero-beta-D-manno-heptose + diphosphate</text>
        <dbReference type="Rhea" id="RHEA:27465"/>
        <dbReference type="ChEBI" id="CHEBI:15378"/>
        <dbReference type="ChEBI" id="CHEBI:30616"/>
        <dbReference type="ChEBI" id="CHEBI:33019"/>
        <dbReference type="ChEBI" id="CHEBI:59967"/>
        <dbReference type="ChEBI" id="CHEBI:61593"/>
        <dbReference type="EC" id="2.7.7.70"/>
    </reaction>
</comment>
<dbReference type="Pfam" id="PF01467">
    <property type="entry name" value="CTP_transf_like"/>
    <property type="match status" value="1"/>
</dbReference>
<dbReference type="NCBIfam" id="TIGR02198">
    <property type="entry name" value="rfaE_dom_I"/>
    <property type="match status" value="1"/>
</dbReference>
<feature type="region of interest" description="Ribokinase" evidence="12">
    <location>
        <begin position="1"/>
        <end position="326"/>
    </location>
</feature>
<dbReference type="GO" id="GO:0033786">
    <property type="term" value="F:heptose-1-phosphate adenylyltransferase activity"/>
    <property type="evidence" value="ECO:0007669"/>
    <property type="project" value="UniProtKB-UniRule"/>
</dbReference>
<comment type="pathway">
    <text evidence="12">Nucleotide-sugar biosynthesis; ADP-L-glycero-beta-D-manno-heptose biosynthesis; ADP-L-glycero-beta-D-manno-heptose from D-glycero-beta-D-manno-heptose 7-phosphate: step 3/4.</text>
</comment>
<dbReference type="NCBIfam" id="TIGR02199">
    <property type="entry name" value="rfaE_dom_II"/>
    <property type="match status" value="1"/>
</dbReference>
<comment type="function">
    <text evidence="1 12">Catalyzes the phosphorylation of D-glycero-D-manno-heptose 7-phosphate at the C-1 position to selectively form D-glycero-beta-D-manno-heptose-1,7-bisphosphate.</text>
</comment>
<dbReference type="InterPro" id="IPR014729">
    <property type="entry name" value="Rossmann-like_a/b/a_fold"/>
</dbReference>
<dbReference type="PANTHER" id="PTHR46969:SF1">
    <property type="entry name" value="BIFUNCTIONAL PROTEIN HLDE"/>
    <property type="match status" value="1"/>
</dbReference>
<evidence type="ECO:0000256" key="4">
    <source>
        <dbReference type="ARBA" id="ARBA00022679"/>
    </source>
</evidence>
<evidence type="ECO:0000313" key="16">
    <source>
        <dbReference type="Proteomes" id="UP000298693"/>
    </source>
</evidence>
<keyword evidence="9 12" id="KW-0511">Multifunctional enzyme</keyword>
<keyword evidence="8 12" id="KW-0067">ATP-binding</keyword>
<dbReference type="HAMAP" id="MF_01603">
    <property type="entry name" value="HldE"/>
    <property type="match status" value="1"/>
</dbReference>
<comment type="function">
    <text evidence="2 12">Catalyzes the ADP transfer from ATP to D-glycero-beta-D-manno-heptose 1-phosphate, yielding ADP-D-glycero-beta-D-manno-heptose.</text>
</comment>
<dbReference type="NCBIfam" id="NF008454">
    <property type="entry name" value="PRK11316.1"/>
    <property type="match status" value="1"/>
</dbReference>
<organism evidence="15 16">
    <name type="scientific">Azospirillum brasilense</name>
    <dbReference type="NCBI Taxonomy" id="192"/>
    <lineage>
        <taxon>Bacteria</taxon>
        <taxon>Pseudomonadati</taxon>
        <taxon>Pseudomonadota</taxon>
        <taxon>Alphaproteobacteria</taxon>
        <taxon>Rhodospirillales</taxon>
        <taxon>Azospirillaceae</taxon>
        <taxon>Azospirillum</taxon>
    </lineage>
</organism>
<geneLocation type="plasmid" evidence="15">
    <name>p5</name>
</geneLocation>
<dbReference type="CDD" id="cd01172">
    <property type="entry name" value="RfaE_like"/>
    <property type="match status" value="1"/>
</dbReference>
<dbReference type="InterPro" id="IPR029056">
    <property type="entry name" value="Ribokinase-like"/>
</dbReference>
<dbReference type="EMBL" id="CP032350">
    <property type="protein sequence ID" value="QCO19945.1"/>
    <property type="molecule type" value="Genomic_DNA"/>
</dbReference>
<dbReference type="InterPro" id="IPR011611">
    <property type="entry name" value="PfkB_dom"/>
</dbReference>
<accession>A0A4D8R9G4</accession>
<evidence type="ECO:0000256" key="3">
    <source>
        <dbReference type="ARBA" id="ARBA00004713"/>
    </source>
</evidence>
<dbReference type="InterPro" id="IPR002173">
    <property type="entry name" value="Carboh/pur_kinase_PfkB_CS"/>
</dbReference>
<dbReference type="Proteomes" id="UP000298693">
    <property type="component" value="Plasmid p5"/>
</dbReference>
<dbReference type="EC" id="2.7.1.167" evidence="12"/>
<evidence type="ECO:0000313" key="15">
    <source>
        <dbReference type="EMBL" id="QCO19945.1"/>
    </source>
</evidence>
<dbReference type="GO" id="GO:0033785">
    <property type="term" value="F:heptose 7-phosphate kinase activity"/>
    <property type="evidence" value="ECO:0007669"/>
    <property type="project" value="UniProtKB-UniRule"/>
</dbReference>
<dbReference type="UniPathway" id="UPA00356">
    <property type="reaction ID" value="UER00437"/>
</dbReference>
<keyword evidence="6 12" id="KW-0547">Nucleotide-binding</keyword>
<evidence type="ECO:0000256" key="9">
    <source>
        <dbReference type="ARBA" id="ARBA00023268"/>
    </source>
</evidence>
<keyword evidence="7 12" id="KW-0418">Kinase</keyword>
<dbReference type="Pfam" id="PF00294">
    <property type="entry name" value="PfkB"/>
    <property type="match status" value="1"/>
</dbReference>
<evidence type="ECO:0000256" key="7">
    <source>
        <dbReference type="ARBA" id="ARBA00022777"/>
    </source>
</evidence>
<keyword evidence="4 12" id="KW-0808">Transferase</keyword>
<evidence type="ECO:0000256" key="5">
    <source>
        <dbReference type="ARBA" id="ARBA00022695"/>
    </source>
</evidence>
<keyword evidence="5 12" id="KW-0548">Nucleotidyltransferase</keyword>
<sequence>MTAYLTDIVDGLGAARVAVVGDVMLDRFVYGDIERISPEAPVPVVKLDRTEEMLGGAGNVAANVASLGGSALLVGLIGADGAGACVRRLVSGLGGMDRLVESGDRPTILKTRITARQQQVVRLDEERVGPPSAREREGLLEAATAALGEADVLLLSDYAKGVLAGDMPTRLIALARAAGRTVIVDPKGRDYGRYEGADVVTPNLRELREATGMPCDGDEAVVAAGRTLIARHRLKAVVATRSEQGMTVITADDHVHLPTIAHEVFDVSGAGDTVVATLACALARGVALPDAARLANAAAGIVVGKLGTSQVTRDELAAITRRQEMDESDRKIVLRHEAAAVAGRWRRQGLKVGFTNGCFDLLHPGHLSLLRQARGGCDRLVVGINTDESVQRLKGPTRPVQSELARAAVLASLGMVDLVVLFGEDTPMELIDAIRPDVLVKGADYRVDQVVGADLVQSYGGTVLLADLKDGFSTTRTVERIRLVS</sequence>
<dbReference type="AlphaFoldDB" id="A0A4D8R9G4"/>
<evidence type="ECO:0000256" key="11">
    <source>
        <dbReference type="ARBA" id="ARBA00047428"/>
    </source>
</evidence>
<comment type="subunit">
    <text evidence="12">Homodimer.</text>
</comment>
<gene>
    <name evidence="12 15" type="primary">hldE</name>
    <name evidence="15" type="ORF">D3869_32395</name>
</gene>
<protein>
    <recommendedName>
        <fullName evidence="12">Bifunctional protein HldE</fullName>
    </recommendedName>
    <domain>
        <recommendedName>
            <fullName evidence="12">D-beta-D-heptose 7-phosphate kinase</fullName>
            <ecNumber evidence="12">2.7.1.167</ecNumber>
        </recommendedName>
        <alternativeName>
            <fullName evidence="12">D-beta-D-heptose 7-phosphotransferase</fullName>
        </alternativeName>
        <alternativeName>
            <fullName evidence="12">D-glycero-beta-D-manno-heptose-7-phosphate kinase</fullName>
        </alternativeName>
    </domain>
    <domain>
        <recommendedName>
            <fullName evidence="12">D-beta-D-heptose 1-phosphate adenylyltransferase</fullName>
            <ecNumber evidence="12">2.7.7.70</ecNumber>
        </recommendedName>
        <alternativeName>
            <fullName evidence="12">D-glycero-beta-D-manno-heptose 1-phosphate adenylyltransferase</fullName>
        </alternativeName>
    </domain>
</protein>
<comment type="similarity">
    <text evidence="12">In the N-terminal section; belongs to the carbohydrate kinase PfkB family.</text>
</comment>
<reference evidence="15 16" key="1">
    <citation type="submission" date="2018-09" db="EMBL/GenBank/DDBJ databases">
        <title>Whole genome based analysis of evolution and adaptive divergence in Indian and Brazilian strains of Azospirillum brasilense.</title>
        <authorList>
            <person name="Singh C."/>
            <person name="Tripathi A.K."/>
        </authorList>
    </citation>
    <scope>NUCLEOTIDE SEQUENCE [LARGE SCALE GENOMIC DNA]</scope>
    <source>
        <strain evidence="15 16">MTCC4039</strain>
        <plasmid evidence="15 16">p5</plasmid>
    </source>
</reference>
<dbReference type="InterPro" id="IPR023030">
    <property type="entry name" value="Bifunc_HldE"/>
</dbReference>
<evidence type="ECO:0000259" key="14">
    <source>
        <dbReference type="Pfam" id="PF01467"/>
    </source>
</evidence>
<evidence type="ECO:0000256" key="2">
    <source>
        <dbReference type="ARBA" id="ARBA00003753"/>
    </source>
</evidence>
<feature type="domain" description="Carbohydrate kinase PfkB" evidence="13">
    <location>
        <begin position="15"/>
        <end position="310"/>
    </location>
</feature>
<comment type="catalytic activity">
    <reaction evidence="12">
        <text>D-glycero-beta-D-manno-heptose 7-phosphate + ATP = D-glycero-beta-D-manno-heptose 1,7-bisphosphate + ADP + H(+)</text>
        <dbReference type="Rhea" id="RHEA:27473"/>
        <dbReference type="ChEBI" id="CHEBI:15378"/>
        <dbReference type="ChEBI" id="CHEBI:30616"/>
        <dbReference type="ChEBI" id="CHEBI:60204"/>
        <dbReference type="ChEBI" id="CHEBI:60208"/>
        <dbReference type="ChEBI" id="CHEBI:456216"/>
        <dbReference type="EC" id="2.7.1.167"/>
    </reaction>
</comment>
<dbReference type="NCBIfam" id="TIGR00125">
    <property type="entry name" value="cyt_tran_rel"/>
    <property type="match status" value="1"/>
</dbReference>
<dbReference type="SUPFAM" id="SSF53613">
    <property type="entry name" value="Ribokinase-like"/>
    <property type="match status" value="1"/>
</dbReference>
<comment type="pathway">
    <text evidence="3">Bacterial outer membrane biogenesis; LPS core biosynthesis.</text>
</comment>
<dbReference type="SUPFAM" id="SSF52374">
    <property type="entry name" value="Nucleotidylyl transferase"/>
    <property type="match status" value="1"/>
</dbReference>
<evidence type="ECO:0000256" key="8">
    <source>
        <dbReference type="ARBA" id="ARBA00022840"/>
    </source>
</evidence>
<feature type="region of interest" description="Cytidylyltransferase" evidence="12">
    <location>
        <begin position="354"/>
        <end position="485"/>
    </location>
</feature>
<evidence type="ECO:0000256" key="12">
    <source>
        <dbReference type="HAMAP-Rule" id="MF_01603"/>
    </source>
</evidence>
<dbReference type="Gene3D" id="3.40.50.620">
    <property type="entry name" value="HUPs"/>
    <property type="match status" value="1"/>
</dbReference>
<dbReference type="UniPathway" id="UPA00958"/>
<dbReference type="GO" id="GO:0016773">
    <property type="term" value="F:phosphotransferase activity, alcohol group as acceptor"/>
    <property type="evidence" value="ECO:0007669"/>
    <property type="project" value="InterPro"/>
</dbReference>
<dbReference type="GO" id="GO:0005524">
    <property type="term" value="F:ATP binding"/>
    <property type="evidence" value="ECO:0007669"/>
    <property type="project" value="UniProtKB-UniRule"/>
</dbReference>
<dbReference type="GO" id="GO:0097171">
    <property type="term" value="P:ADP-L-glycero-beta-D-manno-heptose biosynthetic process"/>
    <property type="evidence" value="ECO:0007669"/>
    <property type="project" value="UniProtKB-UniPathway"/>
</dbReference>
<name>A0A4D8R9G4_AZOBR</name>
<dbReference type="PROSITE" id="PS00583">
    <property type="entry name" value="PFKB_KINASES_1"/>
    <property type="match status" value="1"/>
</dbReference>
<feature type="domain" description="Cytidyltransferase-like" evidence="14">
    <location>
        <begin position="354"/>
        <end position="448"/>
    </location>
</feature>
<comment type="similarity">
    <text evidence="12">In the C-terminal section; belongs to the cytidylyltransferase family.</text>
</comment>
<dbReference type="FunFam" id="3.40.1190.20:FF:000002">
    <property type="entry name" value="Bifunctional protein HldE"/>
    <property type="match status" value="1"/>
</dbReference>
<proteinExistence type="inferred from homology"/>
<keyword evidence="10 12" id="KW-0119">Carbohydrate metabolism</keyword>
<dbReference type="InterPro" id="IPR011914">
    <property type="entry name" value="RfaE_dom_II"/>
</dbReference>
<dbReference type="GO" id="GO:0009244">
    <property type="term" value="P:lipopolysaccharide core region biosynthetic process"/>
    <property type="evidence" value="ECO:0007669"/>
    <property type="project" value="UniProtKB-UniPathway"/>
</dbReference>
<dbReference type="GO" id="GO:0005829">
    <property type="term" value="C:cytosol"/>
    <property type="evidence" value="ECO:0007669"/>
    <property type="project" value="TreeGrafter"/>
</dbReference>